<dbReference type="Proteomes" id="UP001221763">
    <property type="component" value="Unassembled WGS sequence"/>
</dbReference>
<dbReference type="InterPro" id="IPR050270">
    <property type="entry name" value="DegV_domain_contain"/>
</dbReference>
<dbReference type="Pfam" id="PF13684">
    <property type="entry name" value="FakA-like_C"/>
    <property type="match status" value="1"/>
</dbReference>
<dbReference type="SMART" id="SM01121">
    <property type="entry name" value="Dak1_2"/>
    <property type="match status" value="1"/>
</dbReference>
<dbReference type="NCBIfam" id="TIGR03599">
    <property type="entry name" value="YloV"/>
    <property type="match status" value="1"/>
</dbReference>
<dbReference type="Gene3D" id="1.25.40.340">
    <property type="match status" value="1"/>
</dbReference>
<evidence type="ECO:0000313" key="3">
    <source>
        <dbReference type="Proteomes" id="UP001221763"/>
    </source>
</evidence>
<dbReference type="Pfam" id="PF02734">
    <property type="entry name" value="Dak2"/>
    <property type="match status" value="1"/>
</dbReference>
<dbReference type="PANTHER" id="PTHR33434:SF4">
    <property type="entry name" value="PHOSPHATASE PROTEIN"/>
    <property type="match status" value="1"/>
</dbReference>
<sequence>MAEQKIIDGNLFKKMIINGTFYLKKNYQKINNLNVFPVPDGDTGTNMQMTMMEGVKKLQLINDSSIIQVSKVLSDALLMGSKGNSGVIFSQFFSGIYDYISSLKKNNINAEEFIDSMISGYKKSYSSIVEPVEGTILTVLRESIEETVKKKKEINTIKRALQIIIENAKISLSKTPDLLPILKQYKVVDSGGAGFICFLEGMLLFLDDVQLENDDITFLDLKVNHNIEKNSELKYKYCTEFIIKLNSSNDFDVEDQKQKMTNYGDSLILLKDSDLLKIHIHTNNPDNILTKLSKYGTLVKSKIENMKEQYHNFISKEKHKNDSKVSRYSVITFVSSSGKEIENTFKDLQSDIVLNLYKNFLSVEKLNKIINEINAEIIVIFPNQSDIIPIIKETCELNPKLKIEIIPTNDIVESYISLLVFDKNISLQKNLTNMKNYMQKIQIGKIIDSRYLENKIDHKLDLDCFVSYMKNKIIENNKDLILLTKNLLKKMISKKNNFLTIFYHKQTFLKRNLEKIESFVEEHFPNLEIEKIENNNSQKYPYIFVLE</sequence>
<accession>A0ABT5L937</accession>
<keyword evidence="3" id="KW-1185">Reference proteome</keyword>
<dbReference type="RefSeq" id="WP_273585330.1">
    <property type="nucleotide sequence ID" value="NZ_JANHJP010000005.1"/>
</dbReference>
<protein>
    <submittedName>
        <fullName evidence="2">DAK2 domain-containing protein</fullName>
    </submittedName>
</protein>
<evidence type="ECO:0000259" key="1">
    <source>
        <dbReference type="PROSITE" id="PS51480"/>
    </source>
</evidence>
<comment type="caution">
    <text evidence="2">The sequence shown here is derived from an EMBL/GenBank/DDBJ whole genome shotgun (WGS) entry which is preliminary data.</text>
</comment>
<dbReference type="InterPro" id="IPR036117">
    <property type="entry name" value="DhaL_dom_sf"/>
</dbReference>
<reference evidence="2 3" key="1">
    <citation type="journal article" date="2023" name="Plant">
        <title>Draft Genome Sequence Resource of CBPPT1, a 'Candidatus Phytoplasma trifolii'-Related Strain Associated with Potato Purple Top Disease in the Columbia Basin, U.S.A.</title>
        <authorList>
            <person name="Wei W."/>
            <person name="Shao J."/>
            <person name="Bottner-Parker K.D."/>
            <person name="Zhao Y."/>
        </authorList>
    </citation>
    <scope>NUCLEOTIDE SEQUENCE [LARGE SCALE GENOMIC DNA]</scope>
    <source>
        <strain evidence="2 3">CBPPT1</strain>
    </source>
</reference>
<dbReference type="PANTHER" id="PTHR33434">
    <property type="entry name" value="DEGV DOMAIN-CONTAINING PROTEIN DR_1986-RELATED"/>
    <property type="match status" value="1"/>
</dbReference>
<dbReference type="Pfam" id="PF21645">
    <property type="entry name" value="FakA-like_M"/>
    <property type="match status" value="1"/>
</dbReference>
<proteinExistence type="predicted"/>
<name>A0ABT5L937_9MOLU</name>
<organism evidence="2 3">
    <name type="scientific">Columbia Basin potato purple top phytoplasma</name>
    <dbReference type="NCBI Taxonomy" id="307134"/>
    <lineage>
        <taxon>Bacteria</taxon>
        <taxon>Bacillati</taxon>
        <taxon>Mycoplasmatota</taxon>
        <taxon>Mollicutes</taxon>
        <taxon>Acholeplasmatales</taxon>
        <taxon>Acholeplasmataceae</taxon>
        <taxon>Candidatus Phytoplasma</taxon>
        <taxon>16SrVI (Clover proliferation group)</taxon>
    </lineage>
</organism>
<dbReference type="InterPro" id="IPR048394">
    <property type="entry name" value="FakA-like_M"/>
</dbReference>
<dbReference type="InterPro" id="IPR004007">
    <property type="entry name" value="DhaL_dom"/>
</dbReference>
<dbReference type="EMBL" id="JANHJP010000005">
    <property type="protein sequence ID" value="MDC9032122.1"/>
    <property type="molecule type" value="Genomic_DNA"/>
</dbReference>
<gene>
    <name evidence="2" type="ORF">M8044_000344</name>
</gene>
<dbReference type="InterPro" id="IPR033470">
    <property type="entry name" value="FakA-like_C"/>
</dbReference>
<feature type="domain" description="DhaL" evidence="1">
    <location>
        <begin position="10"/>
        <end position="204"/>
    </location>
</feature>
<dbReference type="PROSITE" id="PS51480">
    <property type="entry name" value="DHAL"/>
    <property type="match status" value="1"/>
</dbReference>
<dbReference type="SUPFAM" id="SSF101473">
    <property type="entry name" value="DhaL-like"/>
    <property type="match status" value="1"/>
</dbReference>
<dbReference type="SMART" id="SM01120">
    <property type="entry name" value="Dak2"/>
    <property type="match status" value="1"/>
</dbReference>
<evidence type="ECO:0000313" key="2">
    <source>
        <dbReference type="EMBL" id="MDC9032122.1"/>
    </source>
</evidence>
<dbReference type="InterPro" id="IPR019986">
    <property type="entry name" value="YloV-like"/>
</dbReference>